<evidence type="ECO:0000313" key="2">
    <source>
        <dbReference type="RefSeq" id="XP_014037596.2"/>
    </source>
</evidence>
<sequence>MDRVWCIPEFTYGPTKEFCRSSLYFQTLQACWEETYYNKQKKVMVHYLLLQSQGQVPPHVTTEHMSNWLVSQGKKSLRERVWKETLEEGNDLARLAWEVNTCLKMMDIEHEAFCKLRRSMHSTSPADIDPKVHSIVERAVRSILGVQSNEPRSNLLSPSQVVVEVVPRLLLALWLQPEEGHSEHPILISGMAVGMVAAVVEKLSCMLKDPSPHIPFSRAAAFDSVRSILGRISQSFSTDDLQSPFYMSSVCAFVANEVQSRFQPPASTLPVPPVLPGAFSTTRPADIQADPASSHLNVVDITTNTEADPASFHLEIVKVTPNTEADPACSHLEVVDITPKTDADPACSHLEVVDITPKTEADPGCSHLEVQDITPKTEADPASSHLEVVNITPNTEEDPASLHLNVVDITLNTEADPASLHLNVVDITLNTEADPASSHLNVVDITLNTEADPGSSHLEVQDITPKTEAGPASSHLEVVDITPNTEADPASLHLNVVDITLNTEADPASLHLNVVDITLNTEADPASSHLNVVDITPNTEAEPASFHLNVVDITPNTEAEPASFHLNNVDITPNTEAEPASFHLNIVDITPNTEAEPISSLLEVVDVTPEERTLTMAVFTTLPADIQAEDVAVVIPDVTPHVTKDVTLDVPCRARKGAVRRLFCRLWRAVCCCACYKEEEEQY</sequence>
<keyword evidence="1" id="KW-1185">Reference proteome</keyword>
<dbReference type="PROSITE" id="PS51257">
    <property type="entry name" value="PROKAR_LIPOPROTEIN"/>
    <property type="match status" value="1"/>
</dbReference>
<evidence type="ECO:0000313" key="1">
    <source>
        <dbReference type="Proteomes" id="UP001652741"/>
    </source>
</evidence>
<dbReference type="RefSeq" id="XP_014037596.2">
    <property type="nucleotide sequence ID" value="XM_014182121.2"/>
</dbReference>
<reference evidence="2" key="1">
    <citation type="submission" date="2025-08" db="UniProtKB">
        <authorList>
            <consortium name="RefSeq"/>
        </authorList>
    </citation>
    <scope>IDENTIFICATION</scope>
</reference>
<organism evidence="1 2">
    <name type="scientific">Salmo salar</name>
    <name type="common">Atlantic salmon</name>
    <dbReference type="NCBI Taxonomy" id="8030"/>
    <lineage>
        <taxon>Eukaryota</taxon>
        <taxon>Metazoa</taxon>
        <taxon>Chordata</taxon>
        <taxon>Craniata</taxon>
        <taxon>Vertebrata</taxon>
        <taxon>Euteleostomi</taxon>
        <taxon>Actinopterygii</taxon>
        <taxon>Neopterygii</taxon>
        <taxon>Teleostei</taxon>
        <taxon>Protacanthopterygii</taxon>
        <taxon>Salmoniformes</taxon>
        <taxon>Salmonidae</taxon>
        <taxon>Salmoninae</taxon>
        <taxon>Salmo</taxon>
    </lineage>
</organism>
<dbReference type="Proteomes" id="UP001652741">
    <property type="component" value="Unplaced"/>
</dbReference>
<dbReference type="AlphaFoldDB" id="A0A1S3QCC1"/>
<gene>
    <name evidence="2" type="primary">LOC106590944</name>
</gene>
<name>A0A1S3QCC1_SALSA</name>
<protein>
    <submittedName>
        <fullName evidence="2">Uncharacterized protein</fullName>
    </submittedName>
</protein>
<proteinExistence type="predicted"/>
<dbReference type="GeneID" id="106590944"/>
<dbReference type="KEGG" id="sasa:106590944"/>
<accession>A0A1S3QCC1</accession>